<dbReference type="PIRSF" id="PIRSF007349">
    <property type="entry name" value="Tsp_L"/>
    <property type="match status" value="1"/>
</dbReference>
<gene>
    <name evidence="4" type="ORF">C3Y92_07230</name>
</gene>
<feature type="domain" description="Tail sheath protein C-terminal" evidence="3">
    <location>
        <begin position="373"/>
        <end position="470"/>
    </location>
</feature>
<comment type="similarity">
    <text evidence="1">Belongs to the myoviridae tail sheath protein family.</text>
</comment>
<evidence type="ECO:0000259" key="2">
    <source>
        <dbReference type="Pfam" id="PF04984"/>
    </source>
</evidence>
<evidence type="ECO:0000313" key="4">
    <source>
        <dbReference type="EMBL" id="QAZ67033.1"/>
    </source>
</evidence>
<organism evidence="4 5">
    <name type="scientific">Solidesulfovibrio carbinolicus</name>
    <dbReference type="NCBI Taxonomy" id="296842"/>
    <lineage>
        <taxon>Bacteria</taxon>
        <taxon>Pseudomonadati</taxon>
        <taxon>Thermodesulfobacteriota</taxon>
        <taxon>Desulfovibrionia</taxon>
        <taxon>Desulfovibrionales</taxon>
        <taxon>Desulfovibrionaceae</taxon>
        <taxon>Solidesulfovibrio</taxon>
    </lineage>
</organism>
<dbReference type="KEGG" id="dcb:C3Y92_07230"/>
<dbReference type="AlphaFoldDB" id="A0A4P6HIQ7"/>
<dbReference type="InterPro" id="IPR035089">
    <property type="entry name" value="Phage_sheath_subtilisin"/>
</dbReference>
<dbReference type="Pfam" id="PF17482">
    <property type="entry name" value="Phage_sheath_1C"/>
    <property type="match status" value="1"/>
</dbReference>
<evidence type="ECO:0000259" key="3">
    <source>
        <dbReference type="Pfam" id="PF17482"/>
    </source>
</evidence>
<keyword evidence="5" id="KW-1185">Reference proteome</keyword>
<proteinExistence type="inferred from homology"/>
<accession>A0A4P6HIQ7</accession>
<dbReference type="OrthoDB" id="5442644at2"/>
<feature type="domain" description="Tail sheath protein subtilisin-like" evidence="2">
    <location>
        <begin position="206"/>
        <end position="361"/>
    </location>
</feature>
<dbReference type="Proteomes" id="UP000293296">
    <property type="component" value="Chromosome"/>
</dbReference>
<dbReference type="Pfam" id="PF04984">
    <property type="entry name" value="Phage_sheath_1"/>
    <property type="match status" value="1"/>
</dbReference>
<dbReference type="RefSeq" id="WP_129351205.1">
    <property type="nucleotide sequence ID" value="NZ_CP026538.1"/>
</dbReference>
<dbReference type="InterPro" id="IPR020287">
    <property type="entry name" value="Tail_sheath_C"/>
</dbReference>
<evidence type="ECO:0000313" key="5">
    <source>
        <dbReference type="Proteomes" id="UP000293296"/>
    </source>
</evidence>
<dbReference type="InterPro" id="IPR007067">
    <property type="entry name" value="Tail_sheath"/>
</dbReference>
<evidence type="ECO:0000256" key="1">
    <source>
        <dbReference type="ARBA" id="ARBA00008005"/>
    </source>
</evidence>
<sequence length="473" mass="49374">MASPNISFDTLPASIRKPGKYFEFNTKLAVRTLPANVQRVLIVAQGTAEGTQPALTPVEVFSDEEARALFGTGSLAHLMVRAAITANPYLRLSVITVADDAAGIAATGKVALTGTSAGVGVVSLTIGAQLVQVSAALADTAAAVAASLAEKVNAHRTLPVKAAAVGGDVTLTARNKGAAGNGVSLACSLAVDGLAAVVTPMAGGMVDPDIAPALAAVFADGHHIIAVPYTAQAQLTALRSHLDAVSHALEQRGAIGVYAHTGTLAQGTTLAELINSGRITCALLPGTTSPAWELAAAYASVIASEEDPARPLNTLALSPVAVPPVAKRLGRMEQESALYNGCTPLEVGPGEKVQIVRAITTYTRDPQGVEDIALLDLTTIRTLDYIRKACRERISLRFPREKLTNRTSAKVRSELIDVLYKLEELEIVEEVKANLPGLLVERDLQDPNRLDAKIPADVVNGLHVFAGRIDLLL</sequence>
<reference evidence="4 5" key="1">
    <citation type="submission" date="2018-02" db="EMBL/GenBank/DDBJ databases">
        <title>Genome sequence of Desulfovibrio carbinolicus DSM 3852.</title>
        <authorList>
            <person name="Wilbanks E."/>
            <person name="Skennerton C.T."/>
            <person name="Orphan V.J."/>
        </authorList>
    </citation>
    <scope>NUCLEOTIDE SEQUENCE [LARGE SCALE GENOMIC DNA]</scope>
    <source>
        <strain evidence="4 5">DSM 3852</strain>
    </source>
</reference>
<protein>
    <submittedName>
        <fullName evidence="4">Phage tail protein</fullName>
    </submittedName>
</protein>
<dbReference type="EMBL" id="CP026538">
    <property type="protein sequence ID" value="QAZ67033.1"/>
    <property type="molecule type" value="Genomic_DNA"/>
</dbReference>
<name>A0A4P6HIQ7_9BACT</name>